<dbReference type="GO" id="GO:0016740">
    <property type="term" value="F:transferase activity"/>
    <property type="evidence" value="ECO:0007669"/>
    <property type="project" value="UniProtKB-KW"/>
</dbReference>
<feature type="domain" description="Polysaccharide pyruvyl transferase" evidence="1">
    <location>
        <begin position="69"/>
        <end position="193"/>
    </location>
</feature>
<dbReference type="EMBL" id="JABWRS010000003">
    <property type="protein sequence ID" value="MBC3475272.1"/>
    <property type="molecule type" value="Genomic_DNA"/>
</dbReference>
<name>A0ABR6V4G0_9PSED</name>
<comment type="caution">
    <text evidence="2">The sequence shown here is derived from an EMBL/GenBank/DDBJ whole genome shotgun (WGS) entry which is preliminary data.</text>
</comment>
<sequence length="263" mass="29326">MKLYWCRGSGRKDPNRQNFGDYLSADIVEFVSGKKVEHSPIKSAELIAIGSVLGREKKARIWGFPRKLHIWGAGTADAQDLFSSRHYYHAVRGQKCASRIQGLKRQPVLGDPGLLSSSLVNRPLHKHTRIGIIPHINHRAAPVIKALLQHLPGSKVIDVYSPVKQVLSEIASCEFVLSTSLHGLIVADSYGVPNKWMAMERNANWEFKFQDYYSAFGIVDPAPITPDQILQDANWSVESCMGDYLRPGLGDIQQNLIKAFPAL</sequence>
<organism evidence="2 3">
    <name type="scientific">Pseudomonas taiwanensis</name>
    <dbReference type="NCBI Taxonomy" id="470150"/>
    <lineage>
        <taxon>Bacteria</taxon>
        <taxon>Pseudomonadati</taxon>
        <taxon>Pseudomonadota</taxon>
        <taxon>Gammaproteobacteria</taxon>
        <taxon>Pseudomonadales</taxon>
        <taxon>Pseudomonadaceae</taxon>
        <taxon>Pseudomonas</taxon>
    </lineage>
</organism>
<protein>
    <submittedName>
        <fullName evidence="2">Polysaccharide pyruvyl transferase family protein</fullName>
    </submittedName>
</protein>
<proteinExistence type="predicted"/>
<gene>
    <name evidence="2" type="ORF">HU747_06640</name>
</gene>
<accession>A0ABR6V4G0</accession>
<reference evidence="2 3" key="1">
    <citation type="journal article" date="2020" name="Microorganisms">
        <title>Reliable Identification of Environmental Pseudomonas Isolates Using the rpoD Gene.</title>
        <authorList>
            <consortium name="The Broad Institute Genome Sequencing Platform"/>
            <person name="Girard L."/>
            <person name="Lood C."/>
            <person name="Rokni-Zadeh H."/>
            <person name="van Noort V."/>
            <person name="Lavigne R."/>
            <person name="De Mot R."/>
        </authorList>
    </citation>
    <scope>NUCLEOTIDE SEQUENCE [LARGE SCALE GENOMIC DNA]</scope>
    <source>
        <strain evidence="2 3">RW7P2</strain>
    </source>
</reference>
<dbReference type="Pfam" id="PF04230">
    <property type="entry name" value="PS_pyruv_trans"/>
    <property type="match status" value="1"/>
</dbReference>
<dbReference type="Proteomes" id="UP000628086">
    <property type="component" value="Unassembled WGS sequence"/>
</dbReference>
<evidence type="ECO:0000313" key="2">
    <source>
        <dbReference type="EMBL" id="MBC3475272.1"/>
    </source>
</evidence>
<keyword evidence="2" id="KW-0808">Transferase</keyword>
<evidence type="ECO:0000259" key="1">
    <source>
        <dbReference type="Pfam" id="PF04230"/>
    </source>
</evidence>
<keyword evidence="3" id="KW-1185">Reference proteome</keyword>
<evidence type="ECO:0000313" key="3">
    <source>
        <dbReference type="Proteomes" id="UP000628086"/>
    </source>
</evidence>
<dbReference type="InterPro" id="IPR007345">
    <property type="entry name" value="Polysacch_pyruvyl_Trfase"/>
</dbReference>